<comment type="caution">
    <text evidence="2">The sequence shown here is derived from an EMBL/GenBank/DDBJ whole genome shotgun (WGS) entry which is preliminary data.</text>
</comment>
<gene>
    <name evidence="2" type="ORF">L3X38_006456</name>
</gene>
<evidence type="ECO:0000313" key="2">
    <source>
        <dbReference type="EMBL" id="KAI5353562.1"/>
    </source>
</evidence>
<protein>
    <submittedName>
        <fullName evidence="2">Uncharacterized protein</fullName>
    </submittedName>
</protein>
<dbReference type="EMBL" id="JAJFAZ020000001">
    <property type="protein sequence ID" value="KAI5353562.1"/>
    <property type="molecule type" value="Genomic_DNA"/>
</dbReference>
<reference evidence="2 3" key="1">
    <citation type="journal article" date="2022" name="G3 (Bethesda)">
        <title>Whole-genome sequence and methylome profiling of the almond [Prunus dulcis (Mill.) D.A. Webb] cultivar 'Nonpareil'.</title>
        <authorList>
            <person name="D'Amico-Willman K.M."/>
            <person name="Ouma W.Z."/>
            <person name="Meulia T."/>
            <person name="Sideli G.M."/>
            <person name="Gradziel T.M."/>
            <person name="Fresnedo-Ramirez J."/>
        </authorList>
    </citation>
    <scope>NUCLEOTIDE SEQUENCE [LARGE SCALE GENOMIC DNA]</scope>
    <source>
        <strain evidence="2">Clone GOH B32 T37-40</strain>
    </source>
</reference>
<name>A0AAD4ZSY5_PRUDU</name>
<dbReference type="Proteomes" id="UP001054821">
    <property type="component" value="Chromosome 1"/>
</dbReference>
<dbReference type="AlphaFoldDB" id="A0AAD4ZSY5"/>
<accession>A0AAD4ZSY5</accession>
<evidence type="ECO:0000313" key="3">
    <source>
        <dbReference type="Proteomes" id="UP001054821"/>
    </source>
</evidence>
<proteinExistence type="predicted"/>
<evidence type="ECO:0000256" key="1">
    <source>
        <dbReference type="SAM" id="MobiDB-lite"/>
    </source>
</evidence>
<organism evidence="2 3">
    <name type="scientific">Prunus dulcis</name>
    <name type="common">Almond</name>
    <name type="synonym">Amygdalus dulcis</name>
    <dbReference type="NCBI Taxonomy" id="3755"/>
    <lineage>
        <taxon>Eukaryota</taxon>
        <taxon>Viridiplantae</taxon>
        <taxon>Streptophyta</taxon>
        <taxon>Embryophyta</taxon>
        <taxon>Tracheophyta</taxon>
        <taxon>Spermatophyta</taxon>
        <taxon>Magnoliopsida</taxon>
        <taxon>eudicotyledons</taxon>
        <taxon>Gunneridae</taxon>
        <taxon>Pentapetalae</taxon>
        <taxon>rosids</taxon>
        <taxon>fabids</taxon>
        <taxon>Rosales</taxon>
        <taxon>Rosaceae</taxon>
        <taxon>Amygdaloideae</taxon>
        <taxon>Amygdaleae</taxon>
        <taxon>Prunus</taxon>
    </lineage>
</organism>
<sequence length="76" mass="8847">MKKRKRDINRKFNYLSVKEQGRESRRPQLERKKGASKPRTKQRCSFPSAMYLILYGLNSLRSGLNKMKRPSASASS</sequence>
<keyword evidence="3" id="KW-1185">Reference proteome</keyword>
<feature type="compositionally biased region" description="Basic and acidic residues" evidence="1">
    <location>
        <begin position="19"/>
        <end position="33"/>
    </location>
</feature>
<feature type="region of interest" description="Disordered" evidence="1">
    <location>
        <begin position="1"/>
        <end position="43"/>
    </location>
</feature>